<name>A0A0H5QAQ3_NEIMI</name>
<proteinExistence type="predicted"/>
<sequence>MIFHSAFKFDGKTPALRPCFRFVVGKQDEKAYMPSRLVMNTEIMHKFPTRLFSDDTN</sequence>
<evidence type="ECO:0000313" key="2">
    <source>
        <dbReference type="Proteomes" id="UP000182715"/>
    </source>
</evidence>
<dbReference type="Proteomes" id="UP000182715">
    <property type="component" value="Unassembled WGS sequence"/>
</dbReference>
<accession>A0A0H5QAQ3</accession>
<reference evidence="1 2" key="1">
    <citation type="submission" date="2014-11" db="EMBL/GenBank/DDBJ databases">
        <authorList>
            <person name="Diene M.Seydina."/>
        </authorList>
    </citation>
    <scope>NUCLEOTIDE SEQUENCE [LARGE SCALE GENOMIC DNA]</scope>
    <source>
        <strain evidence="1 2">Neisseria meningitidis CHUV</strain>
    </source>
</reference>
<organism evidence="1 2">
    <name type="scientific">Neisseria meningitidis serogroup B</name>
    <dbReference type="NCBI Taxonomy" id="491"/>
    <lineage>
        <taxon>Bacteria</taxon>
        <taxon>Pseudomonadati</taxon>
        <taxon>Pseudomonadota</taxon>
        <taxon>Betaproteobacteria</taxon>
        <taxon>Neisseriales</taxon>
        <taxon>Neisseriaceae</taxon>
        <taxon>Neisseria</taxon>
    </lineage>
</organism>
<dbReference type="AlphaFoldDB" id="A0A0H5QAQ3"/>
<evidence type="ECO:0000313" key="1">
    <source>
        <dbReference type="EMBL" id="CRY98460.1"/>
    </source>
</evidence>
<protein>
    <submittedName>
        <fullName evidence="1">Uncharacterized protein</fullName>
    </submittedName>
</protein>
<dbReference type="EMBL" id="CVTF01000089">
    <property type="protein sequence ID" value="CRY98460.1"/>
    <property type="molecule type" value="Genomic_DNA"/>
</dbReference>